<accession>A0A1E3PP19</accession>
<dbReference type="InterPro" id="IPR052809">
    <property type="entry name" value="Actin_polarity_regulatory"/>
</dbReference>
<evidence type="ECO:0000313" key="3">
    <source>
        <dbReference type="EMBL" id="ODQ66597.1"/>
    </source>
</evidence>
<dbReference type="PANTHER" id="PTHR28245:SF1">
    <property type="entry name" value="ARF3-INTERACTING PROTEIN 1"/>
    <property type="match status" value="1"/>
</dbReference>
<dbReference type="Pfam" id="PF07792">
    <property type="entry name" value="Afi1"/>
    <property type="match status" value="1"/>
</dbReference>
<proteinExistence type="predicted"/>
<evidence type="ECO:0000256" key="1">
    <source>
        <dbReference type="SAM" id="MobiDB-lite"/>
    </source>
</evidence>
<dbReference type="GO" id="GO:0005886">
    <property type="term" value="C:plasma membrane"/>
    <property type="evidence" value="ECO:0007669"/>
    <property type="project" value="TreeGrafter"/>
</dbReference>
<dbReference type="AlphaFoldDB" id="A0A1E3PP19"/>
<dbReference type="InterPro" id="IPR037516">
    <property type="entry name" value="Tripartite_DENN"/>
</dbReference>
<dbReference type="Proteomes" id="UP000095009">
    <property type="component" value="Unassembled WGS sequence"/>
</dbReference>
<keyword evidence="4" id="KW-1185">Reference proteome</keyword>
<sequence length="682" mass="78088">MLPRSGDYVPYNGRSSVNNSSPLHTDYVLVAEFDLDSGPVVRHQYPEPIDGDHSLMAELMLPDQSHVREEDWTIFFLYKNRNSKKFEYRSPESSITENDKTSESHPGGLPHHSYQQSAENLPESQMYYILNLVNTKFGEGLKRGATVKSMCIVTTHPYFHIFKPFLLLALDEYFTTLSISSLKNLYDAINSMDITLLPNLNFSDKLLLSSSMQTQLFSEKFEKTVTKAPLLNFSGNQSHQQKPSYYIDLKASEGQGLEVRKLVSAVAVRDTHFFESTVTFSNIKIPVKVPTAIFPDSVGDFSLIRLLSTMLKITQPFLVVHPELTIYGPRTPAILVLIYALLTQKRILFVGYNTPSGEVANHVLAACFLVSGGSILRSFTTRAFPYTDLSKVDDLLLTDGYIAGVKNPAFGHHPSWWDIICDVENCTMKISPDIGISVANSKFNGGYSANNYASVNVSVNSVDSQFVSDIKSMIMNHYGETTLRNRCSEYISRFVRIADVYEQFKYNRSALWPLHNPRYNHGYVWNNEVQRNQDLALYSPVIESWMQSKSYKYMTDDRLKMLTAINNENDIFDIEHQLDRLKCQLLSDEEATEAILLLCERAYDYDDLNYLLAFSSADNLFYLAYGLFHKNVRVRYATAEILKYIEDHPTGRYFIQELNRFQLLAYYRVLKEKEKDLRSINH</sequence>
<dbReference type="PROSITE" id="PS50211">
    <property type="entry name" value="DENN"/>
    <property type="match status" value="1"/>
</dbReference>
<organism evidence="3 4">
    <name type="scientific">Nadsonia fulvescens var. elongata DSM 6958</name>
    <dbReference type="NCBI Taxonomy" id="857566"/>
    <lineage>
        <taxon>Eukaryota</taxon>
        <taxon>Fungi</taxon>
        <taxon>Dikarya</taxon>
        <taxon>Ascomycota</taxon>
        <taxon>Saccharomycotina</taxon>
        <taxon>Dipodascomycetes</taxon>
        <taxon>Dipodascales</taxon>
        <taxon>Dipodascales incertae sedis</taxon>
        <taxon>Nadsonia</taxon>
    </lineage>
</organism>
<dbReference type="STRING" id="857566.A0A1E3PP19"/>
<dbReference type="GO" id="GO:0051666">
    <property type="term" value="P:actin cortical patch localization"/>
    <property type="evidence" value="ECO:0007669"/>
    <property type="project" value="TreeGrafter"/>
</dbReference>
<gene>
    <name evidence="3" type="ORF">NADFUDRAFT_46018</name>
</gene>
<evidence type="ECO:0000313" key="4">
    <source>
        <dbReference type="Proteomes" id="UP000095009"/>
    </source>
</evidence>
<name>A0A1E3PP19_9ASCO</name>
<dbReference type="OrthoDB" id="66409at2759"/>
<reference evidence="3 4" key="1">
    <citation type="journal article" date="2016" name="Proc. Natl. Acad. Sci. U.S.A.">
        <title>Comparative genomics of biotechnologically important yeasts.</title>
        <authorList>
            <person name="Riley R."/>
            <person name="Haridas S."/>
            <person name="Wolfe K.H."/>
            <person name="Lopes M.R."/>
            <person name="Hittinger C.T."/>
            <person name="Goeker M."/>
            <person name="Salamov A.A."/>
            <person name="Wisecaver J.H."/>
            <person name="Long T.M."/>
            <person name="Calvey C.H."/>
            <person name="Aerts A.L."/>
            <person name="Barry K.W."/>
            <person name="Choi C."/>
            <person name="Clum A."/>
            <person name="Coughlan A.Y."/>
            <person name="Deshpande S."/>
            <person name="Douglass A.P."/>
            <person name="Hanson S.J."/>
            <person name="Klenk H.-P."/>
            <person name="LaButti K.M."/>
            <person name="Lapidus A."/>
            <person name="Lindquist E.A."/>
            <person name="Lipzen A.M."/>
            <person name="Meier-Kolthoff J.P."/>
            <person name="Ohm R.A."/>
            <person name="Otillar R.P."/>
            <person name="Pangilinan J.L."/>
            <person name="Peng Y."/>
            <person name="Rokas A."/>
            <person name="Rosa C.A."/>
            <person name="Scheuner C."/>
            <person name="Sibirny A.A."/>
            <person name="Slot J.C."/>
            <person name="Stielow J.B."/>
            <person name="Sun H."/>
            <person name="Kurtzman C.P."/>
            <person name="Blackwell M."/>
            <person name="Grigoriev I.V."/>
            <person name="Jeffries T.W."/>
        </authorList>
    </citation>
    <scope>NUCLEOTIDE SEQUENCE [LARGE SCALE GENOMIC DNA]</scope>
    <source>
        <strain evidence="3 4">DSM 6958</strain>
    </source>
</reference>
<dbReference type="Pfam" id="PF08616">
    <property type="entry name" value="SPA"/>
    <property type="match status" value="1"/>
</dbReference>
<protein>
    <submittedName>
        <fullName evidence="3">Spindle pole body interacting protein</fullName>
    </submittedName>
</protein>
<dbReference type="PANTHER" id="PTHR28245">
    <property type="entry name" value="ARF3-INTERACTING PROTEIN 1"/>
    <property type="match status" value="1"/>
</dbReference>
<feature type="region of interest" description="Disordered" evidence="1">
    <location>
        <begin position="88"/>
        <end position="116"/>
    </location>
</feature>
<feature type="domain" description="UDENN" evidence="2">
    <location>
        <begin position="26"/>
        <end position="552"/>
    </location>
</feature>
<evidence type="ECO:0000259" key="2">
    <source>
        <dbReference type="PROSITE" id="PS50211"/>
    </source>
</evidence>
<dbReference type="InterPro" id="IPR012860">
    <property type="entry name" value="Afi1_N"/>
</dbReference>
<dbReference type="EMBL" id="KV454408">
    <property type="protein sequence ID" value="ODQ66597.1"/>
    <property type="molecule type" value="Genomic_DNA"/>
</dbReference>